<evidence type="ECO:0000313" key="3">
    <source>
        <dbReference type="Proteomes" id="UP000248259"/>
    </source>
</evidence>
<proteinExistence type="predicted"/>
<dbReference type="NCBIfam" id="TIGR04335">
    <property type="entry name" value="AmmeMemoSam_A"/>
    <property type="match status" value="1"/>
</dbReference>
<dbReference type="InterPro" id="IPR023473">
    <property type="entry name" value="AMMECR1"/>
</dbReference>
<dbReference type="NCBIfam" id="TIGR00296">
    <property type="entry name" value="TIGR00296 family protein"/>
    <property type="match status" value="1"/>
</dbReference>
<protein>
    <submittedName>
        <fullName evidence="2">AmmeMemoRadiSam system protein A</fullName>
    </submittedName>
</protein>
<comment type="caution">
    <text evidence="2">The sequence shown here is derived from an EMBL/GenBank/DDBJ whole genome shotgun (WGS) entry which is preliminary data.</text>
</comment>
<dbReference type="SUPFAM" id="SSF143447">
    <property type="entry name" value="AMMECR1-like"/>
    <property type="match status" value="1"/>
</dbReference>
<dbReference type="InterPro" id="IPR002733">
    <property type="entry name" value="AMMECR1_domain"/>
</dbReference>
<sequence length="189" mass="20568">MPANITDTALGAALLARARQAIAHHLGLAPAPADDPQLDERGACFVTLTLDDDLRGCIGSLRPQRPLGEDVVQNAVGAASRDPRFPPLSRDEFQRIRIEVSLLSSPEFIDFDTEAELLAQLRPGVDGLMLFAGCRSATFLPQVWTQLPEPRAFLSALKAKAGMAPDRPVDGLMAARYTVRKWQEPELEA</sequence>
<name>A0A323UQK1_9RHOO</name>
<dbReference type="PANTHER" id="PTHR13016:SF0">
    <property type="entry name" value="AMME SYNDROME CANDIDATE GENE 1 PROTEIN"/>
    <property type="match status" value="1"/>
</dbReference>
<dbReference type="Gene3D" id="3.30.700.20">
    <property type="entry name" value="Hypothetical protein ph0010, domain 1"/>
    <property type="match status" value="1"/>
</dbReference>
<dbReference type="Pfam" id="PF01871">
    <property type="entry name" value="AMMECR1"/>
    <property type="match status" value="1"/>
</dbReference>
<dbReference type="InterPro" id="IPR027623">
    <property type="entry name" value="AmmeMemoSam_A"/>
</dbReference>
<accession>A0A323UQK1</accession>
<dbReference type="OrthoDB" id="9782820at2"/>
<keyword evidence="3" id="KW-1185">Reference proteome</keyword>
<dbReference type="PANTHER" id="PTHR13016">
    <property type="entry name" value="AMMECR1 HOMOLOG"/>
    <property type="match status" value="1"/>
</dbReference>
<dbReference type="InterPro" id="IPR036071">
    <property type="entry name" value="AMMECR1_dom_sf"/>
</dbReference>
<dbReference type="Gene3D" id="3.30.1490.150">
    <property type="entry name" value="Hypothetical protein ph0010, domain 2"/>
    <property type="match status" value="1"/>
</dbReference>
<dbReference type="InterPro" id="IPR027485">
    <property type="entry name" value="AMMECR1_N"/>
</dbReference>
<gene>
    <name evidence="2" type="ORF">DNK49_21500</name>
</gene>
<dbReference type="AlphaFoldDB" id="A0A323UQK1"/>
<evidence type="ECO:0000259" key="1">
    <source>
        <dbReference type="PROSITE" id="PS51112"/>
    </source>
</evidence>
<dbReference type="EMBL" id="QKOE01000029">
    <property type="protein sequence ID" value="PZA14511.1"/>
    <property type="molecule type" value="Genomic_DNA"/>
</dbReference>
<dbReference type="Proteomes" id="UP000248259">
    <property type="component" value="Unassembled WGS sequence"/>
</dbReference>
<dbReference type="RefSeq" id="WP_110529766.1">
    <property type="nucleotide sequence ID" value="NZ_QKOE01000029.1"/>
</dbReference>
<dbReference type="PROSITE" id="PS51112">
    <property type="entry name" value="AMMECR1"/>
    <property type="match status" value="1"/>
</dbReference>
<reference evidence="2 3" key="1">
    <citation type="submission" date="2018-06" db="EMBL/GenBank/DDBJ databases">
        <title>Azoarcus communis strain SWub3 genome.</title>
        <authorList>
            <person name="Zorraquino Salvo V."/>
            <person name="Toubiana D."/>
            <person name="Blumwald E."/>
        </authorList>
    </citation>
    <scope>NUCLEOTIDE SEQUENCE [LARGE SCALE GENOMIC DNA]</scope>
    <source>
        <strain evidence="2 3">SWub3</strain>
    </source>
</reference>
<feature type="domain" description="AMMECR1" evidence="1">
    <location>
        <begin position="1"/>
        <end position="189"/>
    </location>
</feature>
<organism evidence="2 3">
    <name type="scientific">Parazoarcus communis SWub3 = DSM 12120</name>
    <dbReference type="NCBI Taxonomy" id="1121029"/>
    <lineage>
        <taxon>Bacteria</taxon>
        <taxon>Pseudomonadati</taxon>
        <taxon>Pseudomonadota</taxon>
        <taxon>Betaproteobacteria</taxon>
        <taxon>Rhodocyclales</taxon>
        <taxon>Zoogloeaceae</taxon>
        <taxon>Parazoarcus</taxon>
    </lineage>
</organism>
<evidence type="ECO:0000313" key="2">
    <source>
        <dbReference type="EMBL" id="PZA14511.1"/>
    </source>
</evidence>